<reference evidence="7 8" key="1">
    <citation type="journal article" date="2016" name="Mol. Biol. Evol.">
        <title>Comparative Genomics of Early-Diverging Mushroom-Forming Fungi Provides Insights into the Origins of Lignocellulose Decay Capabilities.</title>
        <authorList>
            <person name="Nagy L.G."/>
            <person name="Riley R."/>
            <person name="Tritt A."/>
            <person name="Adam C."/>
            <person name="Daum C."/>
            <person name="Floudas D."/>
            <person name="Sun H."/>
            <person name="Yadav J.S."/>
            <person name="Pangilinan J."/>
            <person name="Larsson K.H."/>
            <person name="Matsuura K."/>
            <person name="Barry K."/>
            <person name="Labutti K."/>
            <person name="Kuo R."/>
            <person name="Ohm R.A."/>
            <person name="Bhattacharya S.S."/>
            <person name="Shirouzu T."/>
            <person name="Yoshinaga Y."/>
            <person name="Martin F.M."/>
            <person name="Grigoriev I.V."/>
            <person name="Hibbett D.S."/>
        </authorList>
    </citation>
    <scope>NUCLEOTIDE SEQUENCE [LARGE SCALE GENOMIC DNA]</scope>
    <source>
        <strain evidence="7 8">HHB14362 ss-1</strain>
    </source>
</reference>
<accession>A0A165PLI3</accession>
<evidence type="ECO:0000256" key="3">
    <source>
        <dbReference type="ARBA" id="ARBA00022827"/>
    </source>
</evidence>
<dbReference type="GO" id="GO:0004497">
    <property type="term" value="F:monooxygenase activity"/>
    <property type="evidence" value="ECO:0007669"/>
    <property type="project" value="UniProtKB-KW"/>
</dbReference>
<evidence type="ECO:0000259" key="6">
    <source>
        <dbReference type="Pfam" id="PF01494"/>
    </source>
</evidence>
<protein>
    <submittedName>
        <fullName evidence="7">FAD/NAD(P)-binding domain-containing protein</fullName>
    </submittedName>
</protein>
<dbReference type="Proteomes" id="UP000076761">
    <property type="component" value="Unassembled WGS sequence"/>
</dbReference>
<dbReference type="InterPro" id="IPR036188">
    <property type="entry name" value="FAD/NAD-bd_sf"/>
</dbReference>
<keyword evidence="4" id="KW-0560">Oxidoreductase</keyword>
<dbReference type="PANTHER" id="PTHR13789">
    <property type="entry name" value="MONOOXYGENASE"/>
    <property type="match status" value="1"/>
</dbReference>
<dbReference type="InParanoid" id="A0A165PLI3"/>
<proteinExistence type="inferred from homology"/>
<evidence type="ECO:0000256" key="2">
    <source>
        <dbReference type="ARBA" id="ARBA00022630"/>
    </source>
</evidence>
<dbReference type="STRING" id="1314782.A0A165PLI3"/>
<evidence type="ECO:0000313" key="7">
    <source>
        <dbReference type="EMBL" id="KZT21207.1"/>
    </source>
</evidence>
<comment type="similarity">
    <text evidence="1">Belongs to the paxM FAD-dependent monooxygenase family.</text>
</comment>
<keyword evidence="8" id="KW-1185">Reference proteome</keyword>
<name>A0A165PLI3_9AGAM</name>
<dbReference type="InterPro" id="IPR050493">
    <property type="entry name" value="FAD-dep_Monooxygenase_BioMet"/>
</dbReference>
<dbReference type="Pfam" id="PF01494">
    <property type="entry name" value="FAD_binding_3"/>
    <property type="match status" value="1"/>
</dbReference>
<dbReference type="GO" id="GO:0071949">
    <property type="term" value="F:FAD binding"/>
    <property type="evidence" value="ECO:0007669"/>
    <property type="project" value="InterPro"/>
</dbReference>
<dbReference type="EMBL" id="KV425610">
    <property type="protein sequence ID" value="KZT21207.1"/>
    <property type="molecule type" value="Genomic_DNA"/>
</dbReference>
<dbReference type="AlphaFoldDB" id="A0A165PLI3"/>
<dbReference type="PRINTS" id="PR00420">
    <property type="entry name" value="RNGMNOXGNASE"/>
</dbReference>
<gene>
    <name evidence="7" type="ORF">NEOLEDRAFT_1181966</name>
</gene>
<evidence type="ECO:0000313" key="8">
    <source>
        <dbReference type="Proteomes" id="UP000076761"/>
    </source>
</evidence>
<dbReference type="SUPFAM" id="SSF51905">
    <property type="entry name" value="FAD/NAD(P)-binding domain"/>
    <property type="match status" value="1"/>
</dbReference>
<evidence type="ECO:0000256" key="4">
    <source>
        <dbReference type="ARBA" id="ARBA00023002"/>
    </source>
</evidence>
<dbReference type="OrthoDB" id="9993796at2759"/>
<evidence type="ECO:0000256" key="1">
    <source>
        <dbReference type="ARBA" id="ARBA00007992"/>
    </source>
</evidence>
<dbReference type="InterPro" id="IPR002938">
    <property type="entry name" value="FAD-bd"/>
</dbReference>
<keyword evidence="3" id="KW-0274">FAD</keyword>
<dbReference type="PANTHER" id="PTHR13789:SF147">
    <property type="entry name" value="PUTATIVE (AFU_ORTHOLOGUE AFUA_2G01950)-RELATED"/>
    <property type="match status" value="1"/>
</dbReference>
<dbReference type="Gene3D" id="3.50.50.60">
    <property type="entry name" value="FAD/NAD(P)-binding domain"/>
    <property type="match status" value="1"/>
</dbReference>
<organism evidence="7 8">
    <name type="scientific">Neolentinus lepideus HHB14362 ss-1</name>
    <dbReference type="NCBI Taxonomy" id="1314782"/>
    <lineage>
        <taxon>Eukaryota</taxon>
        <taxon>Fungi</taxon>
        <taxon>Dikarya</taxon>
        <taxon>Basidiomycota</taxon>
        <taxon>Agaricomycotina</taxon>
        <taxon>Agaricomycetes</taxon>
        <taxon>Gloeophyllales</taxon>
        <taxon>Gloeophyllaceae</taxon>
        <taxon>Neolentinus</taxon>
    </lineage>
</organism>
<sequence>MDRKAAVSLRFVIVGAGIAGLAAAYRLRIVGHEVCILEKRNEPAPGENAVTVPPNMSRILYHWGLKPKLEKLVLTRTALTWKQCTTGETAIEYLYSDAIVKDLGADMLFMKHGDLYQVLYDLAVEAGVNIRLGAEVINIKPWAPSVVLFDGEVVTADIVVGADGLRSVVRTCVAEAQMNDNQKEIPSPLVTAAAIIDKDAMDGDDQLRALLNTPKATIWRGERHTIIGCPLPGYKGYSLKMALPPGPYEVGEEYDQVYDSAKFHLDSSSCEPMVQKLLQRMKKFYPVIWKVRSPLVSLIHDSKKVVLIGEAAHTIVPNMMQNSAVGIEDAAVLANLASRIQGANGVECLLSAYHEIRYSRAFAVVYSEVACIHMMCMMSSETEHPYSKQLQEDQKIWVRTPTVVGIPDDTVDPEIIQPCDGHLKIMNHDVDDDVDEWWHTWGRLIGRDMGDRQGKMYEGEEFVSEDEVALCRDKSCF</sequence>
<feature type="domain" description="FAD-binding" evidence="6">
    <location>
        <begin position="12"/>
        <end position="365"/>
    </location>
</feature>
<keyword evidence="2" id="KW-0285">Flavoprotein</keyword>
<evidence type="ECO:0000256" key="5">
    <source>
        <dbReference type="ARBA" id="ARBA00023033"/>
    </source>
</evidence>
<keyword evidence="5" id="KW-0503">Monooxygenase</keyword>